<proteinExistence type="predicted"/>
<dbReference type="RefSeq" id="WP_377260630.1">
    <property type="nucleotide sequence ID" value="NZ_JBHLUH010000079.1"/>
</dbReference>
<evidence type="ECO:0000313" key="2">
    <source>
        <dbReference type="Proteomes" id="UP001589867"/>
    </source>
</evidence>
<dbReference type="InterPro" id="IPR048142">
    <property type="entry name" value="QRL_CxxC_CxxC"/>
</dbReference>
<name>A0ABV6MEH4_9ACTN</name>
<comment type="caution">
    <text evidence="1">The sequence shown here is derived from an EMBL/GenBank/DDBJ whole genome shotgun (WGS) entry which is preliminary data.</text>
</comment>
<sequence length="134" mass="15561">MLRNQDLDFLVDHRGFFLEFYDPDGQRFGFPTFPYHCAPDGLVTRRQLRAAGLRPAGQPVIAQILWRHRKHTRTAYLYRRDLAKPKRQATDAQLIAVSKALLARRTCPTCGQVKDYYIPRRSGECLDCNPEVNR</sequence>
<accession>A0ABV6MEH4</accession>
<reference evidence="1 2" key="1">
    <citation type="submission" date="2024-09" db="EMBL/GenBank/DDBJ databases">
        <authorList>
            <person name="Sun Q."/>
            <person name="Mori K."/>
        </authorList>
    </citation>
    <scope>NUCLEOTIDE SEQUENCE [LARGE SCALE GENOMIC DNA]</scope>
    <source>
        <strain evidence="1 2">TBRC 3947</strain>
    </source>
</reference>
<protein>
    <submittedName>
        <fullName evidence="1">RRQRL motif-containing zinc-binding protein</fullName>
    </submittedName>
</protein>
<dbReference type="Proteomes" id="UP001589867">
    <property type="component" value="Unassembled WGS sequence"/>
</dbReference>
<gene>
    <name evidence="1" type="ORF">ACFFIA_36580</name>
</gene>
<keyword evidence="2" id="KW-1185">Reference proteome</keyword>
<dbReference type="EMBL" id="JBHLUH010000079">
    <property type="protein sequence ID" value="MFC0533138.1"/>
    <property type="molecule type" value="Genomic_DNA"/>
</dbReference>
<organism evidence="1 2">
    <name type="scientific">Phytohabitans kaempferiae</name>
    <dbReference type="NCBI Taxonomy" id="1620943"/>
    <lineage>
        <taxon>Bacteria</taxon>
        <taxon>Bacillati</taxon>
        <taxon>Actinomycetota</taxon>
        <taxon>Actinomycetes</taxon>
        <taxon>Micromonosporales</taxon>
        <taxon>Micromonosporaceae</taxon>
    </lineage>
</organism>
<dbReference type="NCBIfam" id="NF041638">
    <property type="entry name" value="QRL_CxxC_CxxC"/>
    <property type="match status" value="1"/>
</dbReference>
<evidence type="ECO:0000313" key="1">
    <source>
        <dbReference type="EMBL" id="MFC0533138.1"/>
    </source>
</evidence>